<sequence>MELSTLVHSQTRISLPPPKLLNITPPASPFDTTKISSNMYKPQLQSVPIKVVPAPPHAPVQQYSLYQPMKTLQSPQPQRVSTPSSSINLPSIKDILNSSVFNGPTEIAQPVPVQPVQVQSVKNLHSYRSNSSPQLSTPIPSRSHSATSMSSQGSNTYYQPQQSQHYSHHHSHLIHHPQQPQQSQQLAHPVPQRMYSEPEAEFKGPQSAPSFEHRSSFPSYLLNINQQQQQQQQQAQQQEYKYVTRSNPQPQPQQQQQPSEIQQSQQQLPQSPMSDTGIINR</sequence>
<evidence type="ECO:0000256" key="1">
    <source>
        <dbReference type="SAM" id="MobiDB-lite"/>
    </source>
</evidence>
<dbReference type="AlphaFoldDB" id="A0A9W6SV01"/>
<evidence type="ECO:0000313" key="3">
    <source>
        <dbReference type="Proteomes" id="UP001165120"/>
    </source>
</evidence>
<dbReference type="Proteomes" id="UP001165120">
    <property type="component" value="Unassembled WGS sequence"/>
</dbReference>
<reference evidence="2" key="1">
    <citation type="submission" date="2023-04" db="EMBL/GenBank/DDBJ databases">
        <title>Candida boidinii NBRC 10035.</title>
        <authorList>
            <person name="Ichikawa N."/>
            <person name="Sato H."/>
            <person name="Tonouchi N."/>
        </authorList>
    </citation>
    <scope>NUCLEOTIDE SEQUENCE</scope>
    <source>
        <strain evidence="2">NBRC 10035</strain>
    </source>
</reference>
<feature type="compositionally biased region" description="Polar residues" evidence="1">
    <location>
        <begin position="216"/>
        <end position="225"/>
    </location>
</feature>
<name>A0A9W6SV01_CANBO</name>
<feature type="compositionally biased region" description="Low complexity" evidence="1">
    <location>
        <begin position="252"/>
        <end position="272"/>
    </location>
</feature>
<comment type="caution">
    <text evidence="2">The sequence shown here is derived from an EMBL/GenBank/DDBJ whole genome shotgun (WGS) entry which is preliminary data.</text>
</comment>
<dbReference type="EMBL" id="BSXN01000043">
    <property type="protein sequence ID" value="GME66806.1"/>
    <property type="molecule type" value="Genomic_DNA"/>
</dbReference>
<proteinExistence type="predicted"/>
<feature type="compositionally biased region" description="Low complexity" evidence="1">
    <location>
        <begin position="176"/>
        <end position="189"/>
    </location>
</feature>
<protein>
    <submittedName>
        <fullName evidence="2">Unnamed protein product</fullName>
    </submittedName>
</protein>
<organism evidence="2 3">
    <name type="scientific">Candida boidinii</name>
    <name type="common">Yeast</name>
    <dbReference type="NCBI Taxonomy" id="5477"/>
    <lineage>
        <taxon>Eukaryota</taxon>
        <taxon>Fungi</taxon>
        <taxon>Dikarya</taxon>
        <taxon>Ascomycota</taxon>
        <taxon>Saccharomycotina</taxon>
        <taxon>Pichiomycetes</taxon>
        <taxon>Pichiales</taxon>
        <taxon>Pichiaceae</taxon>
        <taxon>Ogataea</taxon>
        <taxon>Ogataea/Candida clade</taxon>
    </lineage>
</organism>
<accession>A0A9W6SV01</accession>
<keyword evidence="3" id="KW-1185">Reference proteome</keyword>
<evidence type="ECO:0000313" key="2">
    <source>
        <dbReference type="EMBL" id="GME66806.1"/>
    </source>
</evidence>
<feature type="compositionally biased region" description="Basic residues" evidence="1">
    <location>
        <begin position="166"/>
        <end position="175"/>
    </location>
</feature>
<feature type="compositionally biased region" description="Polar residues" evidence="1">
    <location>
        <begin position="126"/>
        <end position="158"/>
    </location>
</feature>
<feature type="region of interest" description="Disordered" evidence="1">
    <location>
        <begin position="126"/>
        <end position="281"/>
    </location>
</feature>
<gene>
    <name evidence="2" type="ORF">Cboi02_000024700</name>
</gene>
<feature type="compositionally biased region" description="Low complexity" evidence="1">
    <location>
        <begin position="226"/>
        <end position="238"/>
    </location>
</feature>